<dbReference type="HOGENOM" id="CLU_022758_0_0_6"/>
<evidence type="ECO:0000313" key="1">
    <source>
        <dbReference type="EMBL" id="EJP72486.1"/>
    </source>
</evidence>
<sequence>MNGKKFLKGAIAAFVIVWISLLIVISEDIYDRRPVISLFKMLQSDGSTEIVDFKVDNKKSNTNKPEPNIDKNPYYGDLHVHTKYSFDAYVFGVTASPDDAYNYAKGAAIKHPLGYDMQLREPLDFYAVTDHGFFMGMIQAYADTSTDISQKSFAEPFHNINRLDNLSVESAGERSNLFSSVLGATIVQPYSDLHPNVLKAWLTRNTQLALKSFDYDIHKSAWADIARSANEHNDPGNFTTFIGYEFTTSTDIEGGNLHRNVIFNSSKAPIRPWTRIDSTNPEDLWSWQDKLRAKGVDSVSIPHNSNGSNGQMFEMETFYGNAIGQDYVEKRMRNEPIVEITQNKGTSDTHPLLSPDDEWADFEIMDTRVGSRPPTYSKPSGGYVREAYLNGLTLEFNKQGNPYKFGLIGSSDTHTVAGSFDESNYWSKVGILDGDPENRGSIPLAPENRERLERYMQAFNQPVSTLQLDQGEYANTGFTQWGASGLAAVWAEENTRESIFNAFKRKETFATTGTRLAVRFFGGYDLSDINLNSESLVSEAYDKGVTMGSDLMNDDDKTPEFLVWARRDMNGAPIQRIQIIKGWMDNNSGRPNEKVFDVACSDGLEVDPITNRCPDNGARVNISDCSITANVGASELKTIWKDPEFNPSDKSFYYVRVLENPTCRWSTWDAIKNGYMPREDLHDTIQERAWSSPIWYIPKPSGVDVIPLGGTIQLRNVSN</sequence>
<dbReference type="AlphaFoldDB" id="J5KHU4"/>
<name>J5KHU4_9GAMM</name>
<dbReference type="InterPro" id="IPR016195">
    <property type="entry name" value="Pol/histidinol_Pase-like"/>
</dbReference>
<dbReference type="SUPFAM" id="SSF89550">
    <property type="entry name" value="PHP domain-like"/>
    <property type="match status" value="1"/>
</dbReference>
<evidence type="ECO:0000313" key="2">
    <source>
        <dbReference type="Proteomes" id="UP000010116"/>
    </source>
</evidence>
<organism evidence="1 2">
    <name type="scientific">SAR86 cluster bacterium SAR86B</name>
    <dbReference type="NCBI Taxonomy" id="1123867"/>
    <lineage>
        <taxon>Bacteria</taxon>
        <taxon>Pseudomonadati</taxon>
        <taxon>Pseudomonadota</taxon>
        <taxon>Gammaproteobacteria</taxon>
        <taxon>SAR86 cluster</taxon>
    </lineage>
</organism>
<proteinExistence type="predicted"/>
<dbReference type="Gene3D" id="3.20.20.140">
    <property type="entry name" value="Metal-dependent hydrolases"/>
    <property type="match status" value="1"/>
</dbReference>
<dbReference type="Pfam" id="PF12228">
    <property type="entry name" value="DUF3604"/>
    <property type="match status" value="1"/>
</dbReference>
<protein>
    <recommendedName>
        <fullName evidence="3">DUF3604 domain-containing protein</fullName>
    </recommendedName>
</protein>
<reference evidence="1 2" key="1">
    <citation type="journal article" date="2012" name="ISME J.">
        <title>Genomic insights to SAR86, an abundant and uncultivated marine bacterial lineage.</title>
        <authorList>
            <person name="Dupont C.L."/>
            <person name="Rusch D.B."/>
            <person name="Yooseph S."/>
            <person name="Lombardo M.J."/>
            <person name="Richter R.A."/>
            <person name="Valas R."/>
            <person name="Novotny M."/>
            <person name="Yee-Greenbaum J."/>
            <person name="Selengut J.D."/>
            <person name="Haft D.H."/>
            <person name="Halpern A.L."/>
            <person name="Lasken R.S."/>
            <person name="Nealson K."/>
            <person name="Friedman R."/>
            <person name="Venter J.C."/>
        </authorList>
    </citation>
    <scope>NUCLEOTIDE SEQUENCE [LARGE SCALE GENOMIC DNA]</scope>
</reference>
<gene>
    <name evidence="1" type="ORF">NT02SARS_1020</name>
</gene>
<dbReference type="EMBL" id="JH611190">
    <property type="protein sequence ID" value="EJP72486.1"/>
    <property type="molecule type" value="Genomic_DNA"/>
</dbReference>
<accession>J5KHU4</accession>
<dbReference type="InterPro" id="IPR022028">
    <property type="entry name" value="DUF3604"/>
</dbReference>
<dbReference type="Proteomes" id="UP000010116">
    <property type="component" value="Unassembled WGS sequence"/>
</dbReference>
<evidence type="ECO:0008006" key="3">
    <source>
        <dbReference type="Google" id="ProtNLM"/>
    </source>
</evidence>